<name>A0A091DQT3_FUKDA</name>
<evidence type="ECO:0000313" key="2">
    <source>
        <dbReference type="Proteomes" id="UP000028990"/>
    </source>
</evidence>
<dbReference type="PANTHER" id="PTHR36882">
    <property type="entry name" value="TESTIS-EXPRESSED SEQUENCE 37 PROTEIN"/>
    <property type="match status" value="1"/>
</dbReference>
<dbReference type="Proteomes" id="UP000028990">
    <property type="component" value="Unassembled WGS sequence"/>
</dbReference>
<dbReference type="AlphaFoldDB" id="A0A091DQT3"/>
<protein>
    <submittedName>
        <fullName evidence="1">Protein TSC21</fullName>
    </submittedName>
</protein>
<sequence>MSQGLRHGASSPVLLRSLADLGFTGGSSAMAGVVYPKQGRVDSDLYQSSYMVDYKPYGKHKYSTATPQEQVKLNAQLRKEEFHRPIPDPRPKLSDGYTAFKGPHMTARDLGLPGFFPPQDQVAIVEDMGPFSSTCPSGYPASLALHLARGPPNLLQQNADLPCLLETGCQPAAKEGRGYLLLPGCPCPRHQRTKVPILFRWGPLVPFYQ</sequence>
<dbReference type="PANTHER" id="PTHR36882:SF1">
    <property type="entry name" value="TESTIS-EXPRESSED SEQUENCE 37 PROTEIN"/>
    <property type="match status" value="1"/>
</dbReference>
<dbReference type="InterPro" id="IPR029361">
    <property type="entry name" value="SPMIP9"/>
</dbReference>
<dbReference type="STRING" id="885580.ENSFDAP00000003458"/>
<accession>A0A091DQT3</accession>
<evidence type="ECO:0000313" key="1">
    <source>
        <dbReference type="EMBL" id="KFO32625.1"/>
    </source>
</evidence>
<dbReference type="eggNOG" id="ENOG502T74N">
    <property type="taxonomic scope" value="Eukaryota"/>
</dbReference>
<gene>
    <name evidence="1" type="ORF">H920_05948</name>
</gene>
<dbReference type="EMBL" id="KN122139">
    <property type="protein sequence ID" value="KFO32625.1"/>
    <property type="molecule type" value="Genomic_DNA"/>
</dbReference>
<proteinExistence type="predicted"/>
<organism evidence="1 2">
    <name type="scientific">Fukomys damarensis</name>
    <name type="common">Damaraland mole rat</name>
    <name type="synonym">Cryptomys damarensis</name>
    <dbReference type="NCBI Taxonomy" id="885580"/>
    <lineage>
        <taxon>Eukaryota</taxon>
        <taxon>Metazoa</taxon>
        <taxon>Chordata</taxon>
        <taxon>Craniata</taxon>
        <taxon>Vertebrata</taxon>
        <taxon>Euteleostomi</taxon>
        <taxon>Mammalia</taxon>
        <taxon>Eutheria</taxon>
        <taxon>Euarchontoglires</taxon>
        <taxon>Glires</taxon>
        <taxon>Rodentia</taxon>
        <taxon>Hystricomorpha</taxon>
        <taxon>Bathyergidae</taxon>
        <taxon>Fukomys</taxon>
    </lineage>
</organism>
<keyword evidence="2" id="KW-1185">Reference proteome</keyword>
<dbReference type="GO" id="GO:0005737">
    <property type="term" value="C:cytoplasm"/>
    <property type="evidence" value="ECO:0007669"/>
    <property type="project" value="TreeGrafter"/>
</dbReference>
<reference evidence="1 2" key="1">
    <citation type="submission" date="2013-11" db="EMBL/GenBank/DDBJ databases">
        <title>The Damaraland mole rat (Fukomys damarensis) genome and evolution of African mole rats.</title>
        <authorList>
            <person name="Gladyshev V.N."/>
            <person name="Fang X."/>
        </authorList>
    </citation>
    <scope>NUCLEOTIDE SEQUENCE [LARGE SCALE GENOMIC DNA]</scope>
    <source>
        <tissue evidence="1">Liver</tissue>
    </source>
</reference>
<dbReference type="Pfam" id="PF15217">
    <property type="entry name" value="TSC21"/>
    <property type="match status" value="1"/>
</dbReference>